<gene>
    <name evidence="2" type="ORF">BEK98_24390</name>
</gene>
<dbReference type="RefSeq" id="WP_094218862.1">
    <property type="nucleotide sequence ID" value="NZ_MCGQ01000020.1"/>
</dbReference>
<accession>A0A233SCG6</accession>
<name>A0A233SCG6_STRDA</name>
<dbReference type="AlphaFoldDB" id="A0A233SCG6"/>
<evidence type="ECO:0000313" key="2">
    <source>
        <dbReference type="EMBL" id="OXY93333.1"/>
    </source>
</evidence>
<keyword evidence="3" id="KW-1185">Reference proteome</keyword>
<organism evidence="2 3">
    <name type="scientific">Streptomyces diastatochromogenes</name>
    <dbReference type="NCBI Taxonomy" id="42236"/>
    <lineage>
        <taxon>Bacteria</taxon>
        <taxon>Bacillati</taxon>
        <taxon>Actinomycetota</taxon>
        <taxon>Actinomycetes</taxon>
        <taxon>Kitasatosporales</taxon>
        <taxon>Streptomycetaceae</taxon>
        <taxon>Streptomyces</taxon>
    </lineage>
</organism>
<dbReference type="Pfam" id="PF07862">
    <property type="entry name" value="Nif11"/>
    <property type="match status" value="1"/>
</dbReference>
<dbReference type="OrthoDB" id="583302at2"/>
<dbReference type="EMBL" id="MCGQ01000020">
    <property type="protein sequence ID" value="OXY93333.1"/>
    <property type="molecule type" value="Genomic_DNA"/>
</dbReference>
<sequence>MSQQSFVKFLLAARDDPAKRAAYESRNLSQLVFHAKNEGFEFTPEEMAEVVSQLEMGVIIEKDAEPVDGNSSLWRAMWGQTHLGYLLDRVVARHTDDELRTLAETNGAALR</sequence>
<proteinExistence type="predicted"/>
<evidence type="ECO:0000313" key="3">
    <source>
        <dbReference type="Proteomes" id="UP000215483"/>
    </source>
</evidence>
<comment type="caution">
    <text evidence="2">The sequence shown here is derived from an EMBL/GenBank/DDBJ whole genome shotgun (WGS) entry which is preliminary data.</text>
</comment>
<feature type="domain" description="Nif11" evidence="1">
    <location>
        <begin position="1"/>
        <end position="46"/>
    </location>
</feature>
<evidence type="ECO:0000259" key="1">
    <source>
        <dbReference type="Pfam" id="PF07862"/>
    </source>
</evidence>
<dbReference type="InterPro" id="IPR012903">
    <property type="entry name" value="Nif11"/>
</dbReference>
<dbReference type="Proteomes" id="UP000215483">
    <property type="component" value="Unassembled WGS sequence"/>
</dbReference>
<reference evidence="2 3" key="1">
    <citation type="submission" date="2016-07" db="EMBL/GenBank/DDBJ databases">
        <title>Draft genome of Streptomyces diastatochromogenes.</title>
        <authorList>
            <person name="Podduturi R."/>
            <person name="Lukassen M.B."/>
            <person name="Clausen N."/>
            <person name="Nielsen J.L."/>
            <person name="Jorgensen N.O."/>
        </authorList>
    </citation>
    <scope>NUCLEOTIDE SEQUENCE [LARGE SCALE GENOMIC DNA]</scope>
    <source>
        <strain evidence="2 3">DSM 40608</strain>
    </source>
</reference>
<protein>
    <recommendedName>
        <fullName evidence="1">Nif11 domain-containing protein</fullName>
    </recommendedName>
</protein>